<feature type="transmembrane region" description="Helical" evidence="7">
    <location>
        <begin position="279"/>
        <end position="301"/>
    </location>
</feature>
<comment type="similarity">
    <text evidence="6">Belongs to the major facilitator superfamily. Allantoate permease family.</text>
</comment>
<accession>A0A8H7WHX7</accession>
<evidence type="ECO:0000256" key="2">
    <source>
        <dbReference type="ARBA" id="ARBA00022448"/>
    </source>
</evidence>
<dbReference type="Pfam" id="PF07690">
    <property type="entry name" value="MFS_1"/>
    <property type="match status" value="1"/>
</dbReference>
<feature type="transmembrane region" description="Helical" evidence="7">
    <location>
        <begin position="338"/>
        <end position="358"/>
    </location>
</feature>
<protein>
    <submittedName>
        <fullName evidence="8">Uncharacterized protein</fullName>
    </submittedName>
</protein>
<organism evidence="8 9">
    <name type="scientific">Cadophora malorum</name>
    <dbReference type="NCBI Taxonomy" id="108018"/>
    <lineage>
        <taxon>Eukaryota</taxon>
        <taxon>Fungi</taxon>
        <taxon>Dikarya</taxon>
        <taxon>Ascomycota</taxon>
        <taxon>Pezizomycotina</taxon>
        <taxon>Leotiomycetes</taxon>
        <taxon>Helotiales</taxon>
        <taxon>Ploettnerulaceae</taxon>
        <taxon>Cadophora</taxon>
    </lineage>
</organism>
<dbReference type="EMBL" id="JAFJYH010000012">
    <property type="protein sequence ID" value="KAG4425246.1"/>
    <property type="molecule type" value="Genomic_DNA"/>
</dbReference>
<dbReference type="FunFam" id="1.20.1250.20:FF:000065">
    <property type="entry name" value="Putative MFS pantothenate transporter"/>
    <property type="match status" value="1"/>
</dbReference>
<feature type="transmembrane region" description="Helical" evidence="7">
    <location>
        <begin position="313"/>
        <end position="332"/>
    </location>
</feature>
<evidence type="ECO:0000256" key="4">
    <source>
        <dbReference type="ARBA" id="ARBA00022989"/>
    </source>
</evidence>
<keyword evidence="2" id="KW-0813">Transport</keyword>
<dbReference type="Gene3D" id="1.20.1250.20">
    <property type="entry name" value="MFS general substrate transporter like domains"/>
    <property type="match status" value="2"/>
</dbReference>
<keyword evidence="9" id="KW-1185">Reference proteome</keyword>
<dbReference type="OrthoDB" id="3639251at2759"/>
<dbReference type="InterPro" id="IPR011701">
    <property type="entry name" value="MFS"/>
</dbReference>
<evidence type="ECO:0000256" key="7">
    <source>
        <dbReference type="SAM" id="Phobius"/>
    </source>
</evidence>
<proteinExistence type="inferred from homology"/>
<dbReference type="PANTHER" id="PTHR43791">
    <property type="entry name" value="PERMEASE-RELATED"/>
    <property type="match status" value="1"/>
</dbReference>
<feature type="transmembrane region" description="Helical" evidence="7">
    <location>
        <begin position="98"/>
        <end position="117"/>
    </location>
</feature>
<keyword evidence="5 7" id="KW-0472">Membrane</keyword>
<evidence type="ECO:0000313" key="9">
    <source>
        <dbReference type="Proteomes" id="UP000664132"/>
    </source>
</evidence>
<name>A0A8H7WHX7_9HELO</name>
<dbReference type="GO" id="GO:0015233">
    <property type="term" value="F:pantothenate transmembrane transporter activity"/>
    <property type="evidence" value="ECO:0007669"/>
    <property type="project" value="TreeGrafter"/>
</dbReference>
<feature type="transmembrane region" description="Helical" evidence="7">
    <location>
        <begin position="370"/>
        <end position="392"/>
    </location>
</feature>
<comment type="subcellular location">
    <subcellularLocation>
        <location evidence="1">Membrane</location>
        <topology evidence="1">Multi-pass membrane protein</topology>
    </subcellularLocation>
</comment>
<keyword evidence="3 7" id="KW-0812">Transmembrane</keyword>
<feature type="transmembrane region" description="Helical" evidence="7">
    <location>
        <begin position="159"/>
        <end position="179"/>
    </location>
</feature>
<dbReference type="AlphaFoldDB" id="A0A8H7WHX7"/>
<evidence type="ECO:0000256" key="5">
    <source>
        <dbReference type="ARBA" id="ARBA00023136"/>
    </source>
</evidence>
<sequence>MGFLQKFRVAVWGHPAETQAERRLVVKLDWFILSFCCLMYWVNYLDRSNLNNAYVSGMKEDLKFHGTELNQINSVFYVGYTLAQVPNNIALQKLSPRIYFSTLMVCWGFLTLGNAFVTNTKQVFVIRFFQACMESATFVGTHYILGSWYKFEELGKRTAIFICAGIAGTMFSGILQGSIYRNMDGVHGLAGWRWLFIIDFCITLPVAIYGKTLAIERLPEVVSKRGVLGWSLLKRVGMSWEVYALSILALLAGDSEMFADNAILNQYLKYLKTYSVEQINYIPTAVSGIAIVSNLLFSWYADWFKDSRGRIHVGILLSATGLITGAIMLNPPSINAKLFALFLNGVQLGFRSVLFAWANDICRKDDAKRAIVLGFMNAMTITFYIFWTLLFYNTAQAPMWREGSIAMIANSLAMFFSVLSVWLFVRRDNRKASLIDTPASDAGSEIIKVDERPAQKALDVRFESDWSLHFLYATCKSILQSTDNLSLLLRLPNSIFRSSQSAEKLYDSKLERWSYKGSSPIPLSAIQNTAWWRYKSAWTMY</sequence>
<feature type="transmembrane region" description="Helical" evidence="7">
    <location>
        <begin position="240"/>
        <end position="259"/>
    </location>
</feature>
<evidence type="ECO:0000256" key="3">
    <source>
        <dbReference type="ARBA" id="ARBA00022692"/>
    </source>
</evidence>
<comment type="caution">
    <text evidence="8">The sequence shown here is derived from an EMBL/GenBank/DDBJ whole genome shotgun (WGS) entry which is preliminary data.</text>
</comment>
<feature type="transmembrane region" description="Helical" evidence="7">
    <location>
        <begin position="24"/>
        <end position="42"/>
    </location>
</feature>
<keyword evidence="4 7" id="KW-1133">Transmembrane helix</keyword>
<dbReference type="GO" id="GO:0005886">
    <property type="term" value="C:plasma membrane"/>
    <property type="evidence" value="ECO:0007669"/>
    <property type="project" value="TreeGrafter"/>
</dbReference>
<dbReference type="Proteomes" id="UP000664132">
    <property type="component" value="Unassembled WGS sequence"/>
</dbReference>
<evidence type="ECO:0000256" key="1">
    <source>
        <dbReference type="ARBA" id="ARBA00004141"/>
    </source>
</evidence>
<dbReference type="InterPro" id="IPR036259">
    <property type="entry name" value="MFS_trans_sf"/>
</dbReference>
<evidence type="ECO:0000256" key="6">
    <source>
        <dbReference type="ARBA" id="ARBA00037968"/>
    </source>
</evidence>
<dbReference type="SUPFAM" id="SSF103473">
    <property type="entry name" value="MFS general substrate transporter"/>
    <property type="match status" value="1"/>
</dbReference>
<dbReference type="GO" id="GO:0098717">
    <property type="term" value="P:pantothenate import across plasma membrane"/>
    <property type="evidence" value="ECO:0007669"/>
    <property type="project" value="TreeGrafter"/>
</dbReference>
<gene>
    <name evidence="8" type="ORF">IFR04_001613</name>
</gene>
<dbReference type="PANTHER" id="PTHR43791:SF4">
    <property type="entry name" value="PANTOTHENATE TRANSPORTER FEN2"/>
    <property type="match status" value="1"/>
</dbReference>
<evidence type="ECO:0000313" key="8">
    <source>
        <dbReference type="EMBL" id="KAG4425246.1"/>
    </source>
</evidence>
<feature type="transmembrane region" description="Helical" evidence="7">
    <location>
        <begin position="191"/>
        <end position="210"/>
    </location>
</feature>
<feature type="transmembrane region" description="Helical" evidence="7">
    <location>
        <begin position="404"/>
        <end position="425"/>
    </location>
</feature>
<reference evidence="8" key="1">
    <citation type="submission" date="2021-02" db="EMBL/GenBank/DDBJ databases">
        <title>Genome sequence Cadophora malorum strain M34.</title>
        <authorList>
            <person name="Stefanovic E."/>
            <person name="Vu D."/>
            <person name="Scully C."/>
            <person name="Dijksterhuis J."/>
            <person name="Roader J."/>
            <person name="Houbraken J."/>
        </authorList>
    </citation>
    <scope>NUCLEOTIDE SEQUENCE</scope>
    <source>
        <strain evidence="8">M34</strain>
    </source>
</reference>